<dbReference type="NCBIfam" id="TIGR03940">
    <property type="entry name" value="PGA_PgaD"/>
    <property type="match status" value="1"/>
</dbReference>
<evidence type="ECO:0000313" key="2">
    <source>
        <dbReference type="EMBL" id="RMM43943.1"/>
    </source>
</evidence>
<keyword evidence="3" id="KW-1185">Reference proteome</keyword>
<feature type="transmembrane region" description="Helical" evidence="1">
    <location>
        <begin position="60"/>
        <end position="78"/>
    </location>
</feature>
<dbReference type="STRING" id="47879.AXG94_16075"/>
<protein>
    <recommendedName>
        <fullName evidence="4">Poly-beta-1,6-N-acetyl-D-glucosamine biosynthesis protein PgaD</fullName>
    </recommendedName>
</protein>
<accession>A0A3M3E2P5</accession>
<dbReference type="AlphaFoldDB" id="A0A3M3E2P5"/>
<comment type="caution">
    <text evidence="2">The sequence shown here is derived from an EMBL/GenBank/DDBJ whole genome shotgun (WGS) entry which is preliminary data.</text>
</comment>
<dbReference type="OrthoDB" id="7022871at2"/>
<feature type="transmembrane region" description="Helical" evidence="1">
    <location>
        <begin position="12"/>
        <end position="32"/>
    </location>
</feature>
<dbReference type="GO" id="GO:0043709">
    <property type="term" value="P:cell adhesion involved in single-species biofilm formation"/>
    <property type="evidence" value="ECO:0007669"/>
    <property type="project" value="InterPro"/>
</dbReference>
<keyword evidence="1" id="KW-1133">Transmembrane helix</keyword>
<evidence type="ECO:0008006" key="4">
    <source>
        <dbReference type="Google" id="ProtNLM"/>
    </source>
</evidence>
<keyword evidence="1" id="KW-0472">Membrane</keyword>
<organism evidence="2 3">
    <name type="scientific">Pseudomonas corrugata</name>
    <dbReference type="NCBI Taxonomy" id="47879"/>
    <lineage>
        <taxon>Bacteria</taxon>
        <taxon>Pseudomonadati</taxon>
        <taxon>Pseudomonadota</taxon>
        <taxon>Gammaproteobacteria</taxon>
        <taxon>Pseudomonadales</taxon>
        <taxon>Pseudomonadaceae</taxon>
        <taxon>Pseudomonas</taxon>
    </lineage>
</organism>
<evidence type="ECO:0000313" key="3">
    <source>
        <dbReference type="Proteomes" id="UP000270661"/>
    </source>
</evidence>
<dbReference type="Proteomes" id="UP000270661">
    <property type="component" value="Unassembled WGS sequence"/>
</dbReference>
<reference evidence="2 3" key="1">
    <citation type="submission" date="2018-08" db="EMBL/GenBank/DDBJ databases">
        <title>Recombination of ecologically and evolutionarily significant loci maintains genetic cohesion in the Pseudomonas syringae species complex.</title>
        <authorList>
            <person name="Dillon M."/>
            <person name="Thakur S."/>
            <person name="Almeida R.N.D."/>
            <person name="Weir B.S."/>
            <person name="Guttman D.S."/>
        </authorList>
    </citation>
    <scope>NUCLEOTIDE SEQUENCE [LARGE SCALE GENOMIC DNA]</scope>
    <source>
        <strain evidence="2 3">NCPPB2445</strain>
    </source>
</reference>
<name>A0A3M3E2P5_9PSED</name>
<evidence type="ECO:0000256" key="1">
    <source>
        <dbReference type="SAM" id="Phobius"/>
    </source>
</evidence>
<dbReference type="Pfam" id="PF13994">
    <property type="entry name" value="PgaD"/>
    <property type="match status" value="1"/>
</dbReference>
<dbReference type="EMBL" id="RBOJ01000098">
    <property type="protein sequence ID" value="RMM43943.1"/>
    <property type="molecule type" value="Genomic_DNA"/>
</dbReference>
<dbReference type="RefSeq" id="WP_053190471.1">
    <property type="nucleotide sequence ID" value="NZ_LHVK01000002.1"/>
</dbReference>
<sequence length="175" mass="19863">MKIIRTRQRPFLVFIDVFFTVLAWVGLLYLLINGLWPLFGSHAGPRFGGTWLDTLGTLQIYGWVALVNAVILIAWARYQQRKSRSFSQRRLPAPVVDDQGLSDSFKLTDERLDTLRRPGSKIIHNNQEGDISHVQEGDISHVVPHFHVLSKELQPPPLAPLEPARVIQLPADHSM</sequence>
<proteinExistence type="predicted"/>
<dbReference type="InterPro" id="IPR023829">
    <property type="entry name" value="PGA_PgaD"/>
</dbReference>
<keyword evidence="1" id="KW-0812">Transmembrane</keyword>
<gene>
    <name evidence="2" type="ORF">ALQ77_03042</name>
</gene>